<organism evidence="1 2">
    <name type="scientific">Caerostris extrusa</name>
    <name type="common">Bark spider</name>
    <name type="synonym">Caerostris bankana</name>
    <dbReference type="NCBI Taxonomy" id="172846"/>
    <lineage>
        <taxon>Eukaryota</taxon>
        <taxon>Metazoa</taxon>
        <taxon>Ecdysozoa</taxon>
        <taxon>Arthropoda</taxon>
        <taxon>Chelicerata</taxon>
        <taxon>Arachnida</taxon>
        <taxon>Araneae</taxon>
        <taxon>Araneomorphae</taxon>
        <taxon>Entelegynae</taxon>
        <taxon>Araneoidea</taxon>
        <taxon>Araneidae</taxon>
        <taxon>Caerostris</taxon>
    </lineage>
</organism>
<dbReference type="EMBL" id="BPLR01019232">
    <property type="protein sequence ID" value="GIZ05189.1"/>
    <property type="molecule type" value="Genomic_DNA"/>
</dbReference>
<comment type="caution">
    <text evidence="1">The sequence shown here is derived from an EMBL/GenBank/DDBJ whole genome shotgun (WGS) entry which is preliminary data.</text>
</comment>
<accession>A0AAV4YFZ1</accession>
<evidence type="ECO:0000313" key="1">
    <source>
        <dbReference type="EMBL" id="GIZ05189.1"/>
    </source>
</evidence>
<dbReference type="AlphaFoldDB" id="A0AAV4YFZ1"/>
<gene>
    <name evidence="1" type="ORF">CEXT_456091</name>
</gene>
<dbReference type="Proteomes" id="UP001054945">
    <property type="component" value="Unassembled WGS sequence"/>
</dbReference>
<protein>
    <submittedName>
        <fullName evidence="1">Uncharacterized protein</fullName>
    </submittedName>
</protein>
<proteinExistence type="predicted"/>
<name>A0AAV4YFZ1_CAEEX</name>
<reference evidence="1 2" key="1">
    <citation type="submission" date="2021-06" db="EMBL/GenBank/DDBJ databases">
        <title>Caerostris extrusa draft genome.</title>
        <authorList>
            <person name="Kono N."/>
            <person name="Arakawa K."/>
        </authorList>
    </citation>
    <scope>NUCLEOTIDE SEQUENCE [LARGE SCALE GENOMIC DNA]</scope>
</reference>
<keyword evidence="2" id="KW-1185">Reference proteome</keyword>
<sequence length="82" mass="9867">MNHSELLPHHTRSPWVAEASTGLRRKRKLIARIFEEKTRQEWQSLAALNIFTPRLELNGKIFRFLQIYVSTLNRHENMLRNR</sequence>
<evidence type="ECO:0000313" key="2">
    <source>
        <dbReference type="Proteomes" id="UP001054945"/>
    </source>
</evidence>